<proteinExistence type="predicted"/>
<keyword evidence="2" id="KW-1185">Reference proteome</keyword>
<accession>A0A2T2NKC9</accession>
<organism evidence="1 2">
    <name type="scientific">Corynespora cassiicola Philippines</name>
    <dbReference type="NCBI Taxonomy" id="1448308"/>
    <lineage>
        <taxon>Eukaryota</taxon>
        <taxon>Fungi</taxon>
        <taxon>Dikarya</taxon>
        <taxon>Ascomycota</taxon>
        <taxon>Pezizomycotina</taxon>
        <taxon>Dothideomycetes</taxon>
        <taxon>Pleosporomycetidae</taxon>
        <taxon>Pleosporales</taxon>
        <taxon>Corynesporascaceae</taxon>
        <taxon>Corynespora</taxon>
    </lineage>
</organism>
<dbReference type="EMBL" id="KZ678136">
    <property type="protein sequence ID" value="PSN65895.1"/>
    <property type="molecule type" value="Genomic_DNA"/>
</dbReference>
<evidence type="ECO:0000313" key="1">
    <source>
        <dbReference type="EMBL" id="PSN65895.1"/>
    </source>
</evidence>
<evidence type="ECO:0000313" key="2">
    <source>
        <dbReference type="Proteomes" id="UP000240883"/>
    </source>
</evidence>
<dbReference type="Proteomes" id="UP000240883">
    <property type="component" value="Unassembled WGS sequence"/>
</dbReference>
<dbReference type="AlphaFoldDB" id="A0A2T2NKC9"/>
<gene>
    <name evidence="1" type="ORF">BS50DRAFT_400707</name>
</gene>
<protein>
    <submittedName>
        <fullName evidence="1">Uncharacterized protein</fullName>
    </submittedName>
</protein>
<sequence>MRLCVRPMPWPNETPSGWIQDSVTRSLCRQPWAIPLGPVSLLEPQGNPNRVLRCPSARMLTFALFLCLLSAVSVASAGQRPGSQRICGACSSPTPSSIIRHANPNAGARFKHCNRIHASSHDLCRCWTTFPFFGRRSVRSNRETWDWPLAYIYT</sequence>
<name>A0A2T2NKC9_CORCC</name>
<reference evidence="1 2" key="1">
    <citation type="journal article" date="2018" name="Front. Microbiol.">
        <title>Genome-Wide Analysis of Corynespora cassiicola Leaf Fall Disease Putative Effectors.</title>
        <authorList>
            <person name="Lopez D."/>
            <person name="Ribeiro S."/>
            <person name="Label P."/>
            <person name="Fumanal B."/>
            <person name="Venisse J.S."/>
            <person name="Kohler A."/>
            <person name="de Oliveira R.R."/>
            <person name="Labutti K."/>
            <person name="Lipzen A."/>
            <person name="Lail K."/>
            <person name="Bauer D."/>
            <person name="Ohm R.A."/>
            <person name="Barry K.W."/>
            <person name="Spatafora J."/>
            <person name="Grigoriev I.V."/>
            <person name="Martin F.M."/>
            <person name="Pujade-Renaud V."/>
        </authorList>
    </citation>
    <scope>NUCLEOTIDE SEQUENCE [LARGE SCALE GENOMIC DNA]</scope>
    <source>
        <strain evidence="1 2">Philippines</strain>
    </source>
</reference>